<dbReference type="EMBL" id="KN831781">
    <property type="protein sequence ID" value="KIM41081.1"/>
    <property type="molecule type" value="Genomic_DNA"/>
</dbReference>
<feature type="compositionally biased region" description="Polar residues" evidence="1">
    <location>
        <begin position="1"/>
        <end position="12"/>
    </location>
</feature>
<dbReference type="Proteomes" id="UP000053424">
    <property type="component" value="Unassembled WGS sequence"/>
</dbReference>
<protein>
    <submittedName>
        <fullName evidence="2">Uncharacterized protein</fullName>
    </submittedName>
</protein>
<sequence length="55" mass="6251">MYLSRSKGQGSPINDGRRKGSSIPFNHRASKHHFRHDVLNFTLHKPGILELVSEP</sequence>
<accession>A0A0C3CBU6</accession>
<feature type="non-terminal residue" evidence="2">
    <location>
        <position position="1"/>
    </location>
</feature>
<reference evidence="3" key="2">
    <citation type="submission" date="2015-01" db="EMBL/GenBank/DDBJ databases">
        <title>Evolutionary Origins and Diversification of the Mycorrhizal Mutualists.</title>
        <authorList>
            <consortium name="DOE Joint Genome Institute"/>
            <consortium name="Mycorrhizal Genomics Consortium"/>
            <person name="Kohler A."/>
            <person name="Kuo A."/>
            <person name="Nagy L.G."/>
            <person name="Floudas D."/>
            <person name="Copeland A."/>
            <person name="Barry K.W."/>
            <person name="Cichocki N."/>
            <person name="Veneault-Fourrey C."/>
            <person name="LaButti K."/>
            <person name="Lindquist E.A."/>
            <person name="Lipzen A."/>
            <person name="Lundell T."/>
            <person name="Morin E."/>
            <person name="Murat C."/>
            <person name="Riley R."/>
            <person name="Ohm R."/>
            <person name="Sun H."/>
            <person name="Tunlid A."/>
            <person name="Henrissat B."/>
            <person name="Grigoriev I.V."/>
            <person name="Hibbett D.S."/>
            <person name="Martin F."/>
        </authorList>
    </citation>
    <scope>NUCLEOTIDE SEQUENCE [LARGE SCALE GENOMIC DNA]</scope>
    <source>
        <strain evidence="3">h7</strain>
    </source>
</reference>
<organism evidence="2 3">
    <name type="scientific">Hebeloma cylindrosporum</name>
    <dbReference type="NCBI Taxonomy" id="76867"/>
    <lineage>
        <taxon>Eukaryota</taxon>
        <taxon>Fungi</taxon>
        <taxon>Dikarya</taxon>
        <taxon>Basidiomycota</taxon>
        <taxon>Agaricomycotina</taxon>
        <taxon>Agaricomycetes</taxon>
        <taxon>Agaricomycetidae</taxon>
        <taxon>Agaricales</taxon>
        <taxon>Agaricineae</taxon>
        <taxon>Hymenogastraceae</taxon>
        <taxon>Hebeloma</taxon>
    </lineage>
</organism>
<evidence type="ECO:0000313" key="3">
    <source>
        <dbReference type="Proteomes" id="UP000053424"/>
    </source>
</evidence>
<keyword evidence="3" id="KW-1185">Reference proteome</keyword>
<proteinExistence type="predicted"/>
<evidence type="ECO:0000256" key="1">
    <source>
        <dbReference type="SAM" id="MobiDB-lite"/>
    </source>
</evidence>
<evidence type="ECO:0000313" key="2">
    <source>
        <dbReference type="EMBL" id="KIM41081.1"/>
    </source>
</evidence>
<feature type="region of interest" description="Disordered" evidence="1">
    <location>
        <begin position="1"/>
        <end position="29"/>
    </location>
</feature>
<reference evidence="2 3" key="1">
    <citation type="submission" date="2014-04" db="EMBL/GenBank/DDBJ databases">
        <authorList>
            <consortium name="DOE Joint Genome Institute"/>
            <person name="Kuo A."/>
            <person name="Gay G."/>
            <person name="Dore J."/>
            <person name="Kohler A."/>
            <person name="Nagy L.G."/>
            <person name="Floudas D."/>
            <person name="Copeland A."/>
            <person name="Barry K.W."/>
            <person name="Cichocki N."/>
            <person name="Veneault-Fourrey C."/>
            <person name="LaButti K."/>
            <person name="Lindquist E.A."/>
            <person name="Lipzen A."/>
            <person name="Lundell T."/>
            <person name="Morin E."/>
            <person name="Murat C."/>
            <person name="Sun H."/>
            <person name="Tunlid A."/>
            <person name="Henrissat B."/>
            <person name="Grigoriev I.V."/>
            <person name="Hibbett D.S."/>
            <person name="Martin F."/>
            <person name="Nordberg H.P."/>
            <person name="Cantor M.N."/>
            <person name="Hua S.X."/>
        </authorList>
    </citation>
    <scope>NUCLEOTIDE SEQUENCE [LARGE SCALE GENOMIC DNA]</scope>
    <source>
        <strain evidence="3">h7</strain>
    </source>
</reference>
<gene>
    <name evidence="2" type="ORF">M413DRAFT_445814</name>
</gene>
<dbReference type="AlphaFoldDB" id="A0A0C3CBU6"/>
<dbReference type="HOGENOM" id="CLU_3032565_0_0_1"/>
<name>A0A0C3CBU6_HEBCY</name>